<name>A0A2Z4FLM6_9DELT</name>
<evidence type="ECO:0000313" key="2">
    <source>
        <dbReference type="Proteomes" id="UP000249799"/>
    </source>
</evidence>
<dbReference type="RefSeq" id="WP_111334934.1">
    <property type="nucleotide sequence ID" value="NZ_CP030032.1"/>
</dbReference>
<reference evidence="1 2" key="1">
    <citation type="submission" date="2018-06" db="EMBL/GenBank/DDBJ databases">
        <title>Lujinxingia sediminis gen. nov. sp. nov., a new facultative anaerobic member of the class Deltaproteobacteria, and proposal of Lujinxingaceae fam. nov.</title>
        <authorList>
            <person name="Guo L.-Y."/>
            <person name="Li C.-M."/>
            <person name="Wang S."/>
            <person name="Du Z.-J."/>
        </authorList>
    </citation>
    <scope>NUCLEOTIDE SEQUENCE [LARGE SCALE GENOMIC DNA]</scope>
    <source>
        <strain evidence="1 2">FA350</strain>
    </source>
</reference>
<evidence type="ECO:0000313" key="1">
    <source>
        <dbReference type="EMBL" id="AWV89907.1"/>
    </source>
</evidence>
<proteinExistence type="predicted"/>
<dbReference type="EMBL" id="CP030032">
    <property type="protein sequence ID" value="AWV89907.1"/>
    <property type="molecule type" value="Genomic_DNA"/>
</dbReference>
<organism evidence="1 2">
    <name type="scientific">Bradymonas sediminis</name>
    <dbReference type="NCBI Taxonomy" id="1548548"/>
    <lineage>
        <taxon>Bacteria</taxon>
        <taxon>Deltaproteobacteria</taxon>
        <taxon>Bradymonadales</taxon>
        <taxon>Bradymonadaceae</taxon>
        <taxon>Bradymonas</taxon>
    </lineage>
</organism>
<sequence>MHYRPDSLKFRIFWSRLISAALVVFGLLMATAAVASNPPTDAHTGDAVAEASPCDAKCPGDAPEDLCADDCPDCTHCHSVAPTLAAYFAGVHIFPLPHSKDPIPVASIAPSNLGYRLFRPPQPS</sequence>
<gene>
    <name evidence="1" type="ORF">DN745_11375</name>
</gene>
<dbReference type="KEGG" id="bsed:DN745_11375"/>
<protein>
    <submittedName>
        <fullName evidence="1">Uncharacterized protein</fullName>
    </submittedName>
</protein>
<dbReference type="Proteomes" id="UP000249799">
    <property type="component" value="Chromosome"/>
</dbReference>
<accession>A0A2Z4FLM6</accession>
<dbReference type="AlphaFoldDB" id="A0A2Z4FLM6"/>
<keyword evidence="2" id="KW-1185">Reference proteome</keyword>